<dbReference type="SMART" id="SM00478">
    <property type="entry name" value="ENDO3c"/>
    <property type="match status" value="1"/>
</dbReference>
<protein>
    <recommendedName>
        <fullName evidence="2">DNA-(apurinic or apyrimidinic site) lyase</fullName>
        <ecNumber evidence="2">4.2.99.18</ecNumber>
    </recommendedName>
</protein>
<dbReference type="EMBL" id="JBHFEH010000001">
    <property type="protein sequence ID" value="KAL2058862.1"/>
    <property type="molecule type" value="Genomic_DNA"/>
</dbReference>
<keyword evidence="4" id="KW-0378">Hydrolase</keyword>
<evidence type="ECO:0000256" key="8">
    <source>
        <dbReference type="ARBA" id="ARBA00023295"/>
    </source>
</evidence>
<dbReference type="InterPro" id="IPR011257">
    <property type="entry name" value="DNA_glycosylase"/>
</dbReference>
<dbReference type="CDD" id="cd00056">
    <property type="entry name" value="ENDO3c"/>
    <property type="match status" value="1"/>
</dbReference>
<dbReference type="InterPro" id="IPR052054">
    <property type="entry name" value="Oxidative_DNA_repair_enzyme"/>
</dbReference>
<dbReference type="EC" id="4.2.99.18" evidence="2"/>
<evidence type="ECO:0000313" key="12">
    <source>
        <dbReference type="Proteomes" id="UP001590951"/>
    </source>
</evidence>
<keyword evidence="7" id="KW-0511">Multifunctional enzyme</keyword>
<dbReference type="Gene3D" id="1.10.1670.10">
    <property type="entry name" value="Helix-hairpin-Helix base-excision DNA repair enzymes (C-terminal)"/>
    <property type="match status" value="1"/>
</dbReference>
<comment type="caution">
    <text evidence="11">The sequence shown here is derived from an EMBL/GenBank/DDBJ whole genome shotgun (WGS) entry which is preliminary data.</text>
</comment>
<keyword evidence="8" id="KW-0326">Glycosidase</keyword>
<dbReference type="Gene3D" id="1.10.340.30">
    <property type="entry name" value="Hypothetical protein, domain 2"/>
    <property type="match status" value="1"/>
</dbReference>
<evidence type="ECO:0000256" key="2">
    <source>
        <dbReference type="ARBA" id="ARBA00012720"/>
    </source>
</evidence>
<name>A0ABR4BNC3_9LECA</name>
<dbReference type="Pfam" id="PF07934">
    <property type="entry name" value="OGG_N"/>
    <property type="match status" value="1"/>
</dbReference>
<dbReference type="PANTHER" id="PTHR10242:SF2">
    <property type="entry name" value="N-GLYCOSYLASE_DNA LYASE"/>
    <property type="match status" value="1"/>
</dbReference>
<keyword evidence="6" id="KW-0456">Lyase</keyword>
<evidence type="ECO:0000256" key="6">
    <source>
        <dbReference type="ARBA" id="ARBA00023239"/>
    </source>
</evidence>
<keyword evidence="5" id="KW-0234">DNA repair</keyword>
<evidence type="ECO:0000256" key="9">
    <source>
        <dbReference type="ARBA" id="ARBA00044632"/>
    </source>
</evidence>
<dbReference type="SUPFAM" id="SSF48150">
    <property type="entry name" value="DNA-glycosylase"/>
    <property type="match status" value="1"/>
</dbReference>
<dbReference type="SUPFAM" id="SSF55945">
    <property type="entry name" value="TATA-box binding protein-like"/>
    <property type="match status" value="1"/>
</dbReference>
<dbReference type="Proteomes" id="UP001590951">
    <property type="component" value="Unassembled WGS sequence"/>
</dbReference>
<gene>
    <name evidence="11" type="ORF">ABVK25_000154</name>
</gene>
<keyword evidence="3" id="KW-0227">DNA damage</keyword>
<accession>A0ABR4BNC3</accession>
<feature type="domain" description="HhH-GPD" evidence="10">
    <location>
        <begin position="173"/>
        <end position="361"/>
    </location>
</feature>
<evidence type="ECO:0000259" key="10">
    <source>
        <dbReference type="SMART" id="SM00478"/>
    </source>
</evidence>
<comment type="similarity">
    <text evidence="1">Belongs to the type-1 OGG1 family.</text>
</comment>
<dbReference type="Pfam" id="PF00730">
    <property type="entry name" value="HhH-GPD"/>
    <property type="match status" value="1"/>
</dbReference>
<evidence type="ECO:0000256" key="7">
    <source>
        <dbReference type="ARBA" id="ARBA00023268"/>
    </source>
</evidence>
<dbReference type="PANTHER" id="PTHR10242">
    <property type="entry name" value="8-OXOGUANINE DNA GLYCOSYLASE"/>
    <property type="match status" value="1"/>
</dbReference>
<evidence type="ECO:0000256" key="5">
    <source>
        <dbReference type="ARBA" id="ARBA00023204"/>
    </source>
</evidence>
<evidence type="ECO:0000313" key="11">
    <source>
        <dbReference type="EMBL" id="KAL2058862.1"/>
    </source>
</evidence>
<dbReference type="InterPro" id="IPR023170">
    <property type="entry name" value="HhH_base_excis_C"/>
</dbReference>
<sequence>MHALSCFAIHSKSASLAFEYLPLDNCTMAAIRALEWRKIPVNLAELCLDTTLRCGQSFRWKKSEDDIWSCALHGRILSLRQDSTHLHYKAIMLPHSHQMPMTPPSSTPHSTVDSEDDDTKDLVQHYLNLGTNLTELYEQWSTADANFKKKAPKFIGIRILQQDAWEALVGFICSSNNNIIRISQMMEKLCLHYGSLIGEIDSRQYYDMPPASALTAPGVEAHLRQLGFGYRAKYLHQTALMISEDHEDGWLDTLRNPESPIMGMKPFDAGEIRPGGREGYRRAHGELLALQGVGPKVADCICLMGLGWGEAVPVDTHVWQIAQRDYKFGKGKHSSLTRATYNAVGDKVRSLWGLEAGWAHTVLFTADLRAFAERLSTKIEIKEVKQEDDATVLTETNIKAELLRPISMKREFDEEKGSPIAFEKVTTKREVKRRRRT</sequence>
<comment type="catalytic activity">
    <reaction evidence="9">
        <text>2'-deoxyribonucleotide-(2'-deoxyribose 5'-phosphate)-2'-deoxyribonucleotide-DNA = a 3'-end 2'-deoxyribonucleotide-(2,3-dehydro-2,3-deoxyribose 5'-phosphate)-DNA + a 5'-end 5'-phospho-2'-deoxyribonucleoside-DNA + H(+)</text>
        <dbReference type="Rhea" id="RHEA:66592"/>
        <dbReference type="Rhea" id="RHEA-COMP:13180"/>
        <dbReference type="Rhea" id="RHEA-COMP:16897"/>
        <dbReference type="Rhea" id="RHEA-COMP:17067"/>
        <dbReference type="ChEBI" id="CHEBI:15378"/>
        <dbReference type="ChEBI" id="CHEBI:136412"/>
        <dbReference type="ChEBI" id="CHEBI:157695"/>
        <dbReference type="ChEBI" id="CHEBI:167181"/>
        <dbReference type="EC" id="4.2.99.18"/>
    </reaction>
</comment>
<dbReference type="Gene3D" id="3.30.310.40">
    <property type="match status" value="1"/>
</dbReference>
<dbReference type="InterPro" id="IPR012904">
    <property type="entry name" value="OGG_N"/>
</dbReference>
<proteinExistence type="inferred from homology"/>
<evidence type="ECO:0000256" key="1">
    <source>
        <dbReference type="ARBA" id="ARBA00010679"/>
    </source>
</evidence>
<reference evidence="11 12" key="1">
    <citation type="submission" date="2024-09" db="EMBL/GenBank/DDBJ databases">
        <title>Rethinking Asexuality: The Enigmatic Case of Functional Sexual Genes in Lepraria (Stereocaulaceae).</title>
        <authorList>
            <person name="Doellman M."/>
            <person name="Sun Y."/>
            <person name="Barcenas-Pena A."/>
            <person name="Lumbsch H.T."/>
            <person name="Grewe F."/>
        </authorList>
    </citation>
    <scope>NUCLEOTIDE SEQUENCE [LARGE SCALE GENOMIC DNA]</scope>
    <source>
        <strain evidence="11 12">Grewe 0041</strain>
    </source>
</reference>
<keyword evidence="12" id="KW-1185">Reference proteome</keyword>
<organism evidence="11 12">
    <name type="scientific">Lepraria finkii</name>
    <dbReference type="NCBI Taxonomy" id="1340010"/>
    <lineage>
        <taxon>Eukaryota</taxon>
        <taxon>Fungi</taxon>
        <taxon>Dikarya</taxon>
        <taxon>Ascomycota</taxon>
        <taxon>Pezizomycotina</taxon>
        <taxon>Lecanoromycetes</taxon>
        <taxon>OSLEUM clade</taxon>
        <taxon>Lecanoromycetidae</taxon>
        <taxon>Lecanorales</taxon>
        <taxon>Lecanorineae</taxon>
        <taxon>Stereocaulaceae</taxon>
        <taxon>Lepraria</taxon>
    </lineage>
</organism>
<evidence type="ECO:0000256" key="4">
    <source>
        <dbReference type="ARBA" id="ARBA00022801"/>
    </source>
</evidence>
<evidence type="ECO:0000256" key="3">
    <source>
        <dbReference type="ARBA" id="ARBA00022763"/>
    </source>
</evidence>
<dbReference type="InterPro" id="IPR003265">
    <property type="entry name" value="HhH-GPD_domain"/>
</dbReference>